<dbReference type="EMBL" id="JAGSMN010000322">
    <property type="protein sequence ID" value="MBR7674317.1"/>
    <property type="molecule type" value="Genomic_DNA"/>
</dbReference>
<name>A0A8T4IWP8_9ACTN</name>
<sequence length="52" mass="6125">MTRIQPPRDKPFLPRQWLQRYDAVHLTRGSDDEVLELPVGSSILSFLDYNPR</sequence>
<evidence type="ECO:0000313" key="2">
    <source>
        <dbReference type="Proteomes" id="UP000675554"/>
    </source>
</evidence>
<accession>A0A8T4IWP8</accession>
<gene>
    <name evidence="1" type="ORF">KDA82_15080</name>
</gene>
<protein>
    <submittedName>
        <fullName evidence="1">Uncharacterized protein</fullName>
    </submittedName>
</protein>
<evidence type="ECO:0000313" key="1">
    <source>
        <dbReference type="EMBL" id="MBR7674317.1"/>
    </source>
</evidence>
<dbReference type="Proteomes" id="UP000675554">
    <property type="component" value="Unassembled WGS sequence"/>
</dbReference>
<proteinExistence type="predicted"/>
<organism evidence="1 2">
    <name type="scientific">Streptomyces daliensis</name>
    <dbReference type="NCBI Taxonomy" id="299421"/>
    <lineage>
        <taxon>Bacteria</taxon>
        <taxon>Bacillati</taxon>
        <taxon>Actinomycetota</taxon>
        <taxon>Actinomycetes</taxon>
        <taxon>Kitasatosporales</taxon>
        <taxon>Streptomycetaceae</taxon>
        <taxon>Streptomyces</taxon>
    </lineage>
</organism>
<keyword evidence="2" id="KW-1185">Reference proteome</keyword>
<comment type="caution">
    <text evidence="1">The sequence shown here is derived from an EMBL/GenBank/DDBJ whole genome shotgun (WGS) entry which is preliminary data.</text>
</comment>
<dbReference type="AlphaFoldDB" id="A0A8T4IWP8"/>
<reference evidence="1" key="1">
    <citation type="submission" date="2021-04" db="EMBL/GenBank/DDBJ databases">
        <title>Sequencing of actinobacteria type strains.</title>
        <authorList>
            <person name="Nguyen G.-S."/>
            <person name="Wentzel A."/>
        </authorList>
    </citation>
    <scope>NUCLEOTIDE SEQUENCE</scope>
    <source>
        <strain evidence="1">DSM 42095</strain>
    </source>
</reference>